<comment type="caution">
    <text evidence="17">The sequence shown here is derived from an EMBL/GenBank/DDBJ whole genome shotgun (WGS) entry which is preliminary data.</text>
</comment>
<dbReference type="Gene3D" id="3.40.50.200">
    <property type="entry name" value="Peptidase S8/S53 domain"/>
    <property type="match status" value="1"/>
</dbReference>
<feature type="region of interest" description="Disordered" evidence="15">
    <location>
        <begin position="773"/>
        <end position="793"/>
    </location>
</feature>
<evidence type="ECO:0000256" key="12">
    <source>
        <dbReference type="PROSITE-ProRule" id="PRU01240"/>
    </source>
</evidence>
<evidence type="ECO:0000256" key="3">
    <source>
        <dbReference type="ARBA" id="ARBA00011073"/>
    </source>
</evidence>
<feature type="compositionally biased region" description="Basic residues" evidence="15">
    <location>
        <begin position="784"/>
        <end position="793"/>
    </location>
</feature>
<dbReference type="Gene3D" id="3.40.640.10">
    <property type="entry name" value="Type I PLP-dependent aspartate aminotransferase-like (Major domain)"/>
    <property type="match status" value="1"/>
</dbReference>
<keyword evidence="8 11" id="KW-0663">Pyridoxal phosphate</keyword>
<dbReference type="PROSITE" id="PS00137">
    <property type="entry name" value="SUBTILASE_HIS"/>
    <property type="match status" value="1"/>
</dbReference>
<feature type="modified residue" description="N6-(pyridoxal phosphate)lysine" evidence="11">
    <location>
        <position position="596"/>
    </location>
</feature>
<dbReference type="InterPro" id="IPR022398">
    <property type="entry name" value="Peptidase_S8_His-AS"/>
</dbReference>
<dbReference type="GO" id="GO:0006538">
    <property type="term" value="P:L-glutamate catabolic process"/>
    <property type="evidence" value="ECO:0007669"/>
    <property type="project" value="TreeGrafter"/>
</dbReference>
<evidence type="ECO:0000256" key="2">
    <source>
        <dbReference type="ARBA" id="ARBA00009533"/>
    </source>
</evidence>
<dbReference type="GO" id="GO:0005576">
    <property type="term" value="C:extracellular region"/>
    <property type="evidence" value="ECO:0007669"/>
    <property type="project" value="UniProtKB-ARBA"/>
</dbReference>
<dbReference type="GO" id="GO:0005829">
    <property type="term" value="C:cytosol"/>
    <property type="evidence" value="ECO:0007669"/>
    <property type="project" value="TreeGrafter"/>
</dbReference>
<dbReference type="InterPro" id="IPR023827">
    <property type="entry name" value="Peptidase_S8_Asp-AS"/>
</dbReference>
<dbReference type="PRINTS" id="PR00723">
    <property type="entry name" value="SUBTILISIN"/>
</dbReference>
<reference evidence="17" key="1">
    <citation type="journal article" date="2020" name="Microb. Genom.">
        <title>Genetic diversity of clinical and environmental Mucorales isolates obtained from an investigation of mucormycosis cases among solid organ transplant recipients.</title>
        <authorList>
            <person name="Nguyen M.H."/>
            <person name="Kaul D."/>
            <person name="Muto C."/>
            <person name="Cheng S.J."/>
            <person name="Richter R.A."/>
            <person name="Bruno V.M."/>
            <person name="Liu G."/>
            <person name="Beyhan S."/>
            <person name="Sundermann A.J."/>
            <person name="Mounaud S."/>
            <person name="Pasculle A.W."/>
            <person name="Nierman W.C."/>
            <person name="Driscoll E."/>
            <person name="Cumbie R."/>
            <person name="Clancy C.J."/>
            <person name="Dupont C.L."/>
        </authorList>
    </citation>
    <scope>NUCLEOTIDE SEQUENCE</scope>
    <source>
        <strain evidence="17">GL16</strain>
    </source>
</reference>
<evidence type="ECO:0000259" key="16">
    <source>
        <dbReference type="Pfam" id="PF00082"/>
    </source>
</evidence>
<dbReference type="Proteomes" id="UP000717996">
    <property type="component" value="Unassembled WGS sequence"/>
</dbReference>
<evidence type="ECO:0000256" key="5">
    <source>
        <dbReference type="ARBA" id="ARBA00022670"/>
    </source>
</evidence>
<comment type="similarity">
    <text evidence="2 14">Belongs to the group II decarboxylase family.</text>
</comment>
<keyword evidence="14" id="KW-0210">Decarboxylase</keyword>
<evidence type="ECO:0000313" key="17">
    <source>
        <dbReference type="EMBL" id="KAG1541323.1"/>
    </source>
</evidence>
<dbReference type="InterPro" id="IPR002129">
    <property type="entry name" value="PyrdxlP-dep_de-COase"/>
</dbReference>
<sequence length="817" mass="90799">MKDIVVDAVEFVEQNQIYKAPFLANNKQKIPYSSNLIKSDYLAINQKRNFVTQWNVPSWGIARINHRDLQDLTLYTVEEAAGAGIHVYVLDSGIQEDHPDFEGRAHTEANFITYEDSGDHSGHGTHVAGIIGGNIFGVAKKTFIHAIKILDRNGDGTTSALLQAIAHIAQFHEPSRSIVNLSLSGPRSKSIDDALSMLVEDHSIPIFVSAGNTGDDACDYSPAANPDVFAVGASDSGDNIPSFSSFGSCVSMYAPGTNITSTWIKDSALTMDGTSMANPHVSGIAAMLMSKRIFQSPHELYGILRAMATPNTLKPQDKATQQNDSTDDSLIDTTIYGSHWASMDIPRYALPESDMPSRVAYQLIKDEIALDGKPALNLATFVTTFMEEEAEKLMAENLSKNFIDFEEYPQTAEISDRCVNIIARLFNAPLDNPNAEAVGCSTVGSSEAIILATLAMKRRWQNSRKEKNLPSDQPNFIMGANCQVAWHKAVRYLDIEGREVKCTEDSLCMNPKRAVELVDENTIGICAILGSTYTGHYEDVETLGNLLDEKCKSNGWDIGIHVDAASGGFIAPFIIPELAWDFRISRVHSINVSGHKYGLTYPGIGWALWRDHKYLPQELVFNINYLGSDQASFTFNFSKGASNVIAQYYVLIRLGKIGFTKIMTNLVKTADYLADKLEETGLFTILSPRHGKGIPLVACSLKDKEKIYDEFDLAAKLRERGWIVPAYTMAPNAEHIKLLRIVVREDFSFNRCELLLRDILAALDALNTWSEKEMKNHRNERKTGARHKNRASFQQRYKKYHKDKVSSRDKRNAPGIC</sequence>
<dbReference type="SUPFAM" id="SSF52743">
    <property type="entry name" value="Subtilisin-like"/>
    <property type="match status" value="1"/>
</dbReference>
<dbReference type="InterPro" id="IPR015421">
    <property type="entry name" value="PyrdxlP-dep_Trfase_major"/>
</dbReference>
<dbReference type="GO" id="GO:0004252">
    <property type="term" value="F:serine-type endopeptidase activity"/>
    <property type="evidence" value="ECO:0007669"/>
    <property type="project" value="UniProtKB-UniRule"/>
</dbReference>
<evidence type="ECO:0000256" key="6">
    <source>
        <dbReference type="ARBA" id="ARBA00022801"/>
    </source>
</evidence>
<organism evidence="17 18">
    <name type="scientific">Rhizopus oryzae</name>
    <name type="common">Mucormycosis agent</name>
    <name type="synonym">Rhizopus arrhizus var. delemar</name>
    <dbReference type="NCBI Taxonomy" id="64495"/>
    <lineage>
        <taxon>Eukaryota</taxon>
        <taxon>Fungi</taxon>
        <taxon>Fungi incertae sedis</taxon>
        <taxon>Mucoromycota</taxon>
        <taxon>Mucoromycotina</taxon>
        <taxon>Mucoromycetes</taxon>
        <taxon>Mucorales</taxon>
        <taxon>Mucorineae</taxon>
        <taxon>Rhizopodaceae</taxon>
        <taxon>Rhizopus</taxon>
    </lineage>
</organism>
<protein>
    <recommendedName>
        <fullName evidence="4 14">Glutamate decarboxylase</fullName>
        <ecNumber evidence="4 14">4.1.1.15</ecNumber>
    </recommendedName>
</protein>
<dbReference type="GO" id="GO:0004351">
    <property type="term" value="F:glutamate decarboxylase activity"/>
    <property type="evidence" value="ECO:0007669"/>
    <property type="project" value="UniProtKB-EC"/>
</dbReference>
<dbReference type="PROSITE" id="PS00138">
    <property type="entry name" value="SUBTILASE_SER"/>
    <property type="match status" value="1"/>
</dbReference>
<dbReference type="GO" id="GO:0030170">
    <property type="term" value="F:pyridoxal phosphate binding"/>
    <property type="evidence" value="ECO:0007669"/>
    <property type="project" value="InterPro"/>
</dbReference>
<dbReference type="InterPro" id="IPR010107">
    <property type="entry name" value="Glutamate_decarboxylase"/>
</dbReference>
<dbReference type="FunFam" id="3.40.640.10:FF:000017">
    <property type="entry name" value="Glutamate decarboxylase"/>
    <property type="match status" value="1"/>
</dbReference>
<dbReference type="PANTHER" id="PTHR43321">
    <property type="entry name" value="GLUTAMATE DECARBOXYLASE"/>
    <property type="match status" value="1"/>
</dbReference>
<dbReference type="AlphaFoldDB" id="A0A9P6Y7G0"/>
<evidence type="ECO:0000256" key="4">
    <source>
        <dbReference type="ARBA" id="ARBA00012421"/>
    </source>
</evidence>
<dbReference type="PANTHER" id="PTHR43321:SF6">
    <property type="entry name" value="GLUTAMATE DECARBOXYLASE"/>
    <property type="match status" value="1"/>
</dbReference>
<dbReference type="EMBL" id="JAANIT010001254">
    <property type="protein sequence ID" value="KAG1541323.1"/>
    <property type="molecule type" value="Genomic_DNA"/>
</dbReference>
<comment type="similarity">
    <text evidence="3 12 13">Belongs to the peptidase S8 family.</text>
</comment>
<evidence type="ECO:0000256" key="9">
    <source>
        <dbReference type="ARBA" id="ARBA00023239"/>
    </source>
</evidence>
<evidence type="ECO:0000256" key="15">
    <source>
        <dbReference type="SAM" id="MobiDB-lite"/>
    </source>
</evidence>
<feature type="compositionally biased region" description="Basic and acidic residues" evidence="15">
    <location>
        <begin position="803"/>
        <end position="817"/>
    </location>
</feature>
<name>A0A9P6Y7G0_RHIOR</name>
<dbReference type="InterPro" id="IPR000209">
    <property type="entry name" value="Peptidase_S8/S53_dom"/>
</dbReference>
<dbReference type="InterPro" id="IPR034193">
    <property type="entry name" value="PCSK9_ProteinaseK-like"/>
</dbReference>
<dbReference type="NCBIfam" id="TIGR01788">
    <property type="entry name" value="Glu-decarb-GAD"/>
    <property type="match status" value="1"/>
</dbReference>
<keyword evidence="6 12" id="KW-0378">Hydrolase</keyword>
<evidence type="ECO:0000256" key="1">
    <source>
        <dbReference type="ARBA" id="ARBA00001933"/>
    </source>
</evidence>
<dbReference type="Gene3D" id="3.90.1150.160">
    <property type="match status" value="1"/>
</dbReference>
<dbReference type="InterPro" id="IPR036852">
    <property type="entry name" value="Peptidase_S8/S53_dom_sf"/>
</dbReference>
<feature type="active site" description="Charge relay system" evidence="12">
    <location>
        <position position="123"/>
    </location>
</feature>
<dbReference type="FunFam" id="3.40.50.200:FF:000014">
    <property type="entry name" value="Proteinase K"/>
    <property type="match status" value="1"/>
</dbReference>
<evidence type="ECO:0000256" key="13">
    <source>
        <dbReference type="RuleBase" id="RU003355"/>
    </source>
</evidence>
<evidence type="ECO:0000256" key="7">
    <source>
        <dbReference type="ARBA" id="ARBA00022825"/>
    </source>
</evidence>
<keyword evidence="9 14" id="KW-0456">Lyase</keyword>
<comment type="cofactor">
    <cofactor evidence="1 11 14">
        <name>pyridoxal 5'-phosphate</name>
        <dbReference type="ChEBI" id="CHEBI:597326"/>
    </cofactor>
</comment>
<feature type="compositionally biased region" description="Basic and acidic residues" evidence="15">
    <location>
        <begin position="773"/>
        <end position="783"/>
    </location>
</feature>
<dbReference type="EC" id="4.1.1.15" evidence="4 14"/>
<evidence type="ECO:0000313" key="18">
    <source>
        <dbReference type="Proteomes" id="UP000717996"/>
    </source>
</evidence>
<feature type="region of interest" description="Disordered" evidence="15">
    <location>
        <begin position="798"/>
        <end position="817"/>
    </location>
</feature>
<evidence type="ECO:0000256" key="8">
    <source>
        <dbReference type="ARBA" id="ARBA00022898"/>
    </source>
</evidence>
<accession>A0A9P6Y7G0</accession>
<dbReference type="InterPro" id="IPR015500">
    <property type="entry name" value="Peptidase_S8_subtilisin-rel"/>
</dbReference>
<dbReference type="PROSITE" id="PS51892">
    <property type="entry name" value="SUBTILASE"/>
    <property type="match status" value="1"/>
</dbReference>
<dbReference type="Pfam" id="PF00282">
    <property type="entry name" value="Pyridoxal_deC"/>
    <property type="match status" value="1"/>
</dbReference>
<feature type="active site" description="Charge relay system" evidence="12">
    <location>
        <position position="275"/>
    </location>
</feature>
<dbReference type="InterPro" id="IPR015424">
    <property type="entry name" value="PyrdxlP-dep_Trfase"/>
</dbReference>
<dbReference type="GO" id="GO:0006508">
    <property type="term" value="P:proteolysis"/>
    <property type="evidence" value="ECO:0007669"/>
    <property type="project" value="UniProtKB-KW"/>
</dbReference>
<gene>
    <name evidence="17" type="ORF">G6F51_007967</name>
</gene>
<feature type="domain" description="Peptidase S8/S53" evidence="16">
    <location>
        <begin position="82"/>
        <end position="308"/>
    </location>
</feature>
<proteinExistence type="inferred from homology"/>
<keyword evidence="7 12" id="KW-0720">Serine protease</keyword>
<evidence type="ECO:0000256" key="14">
    <source>
        <dbReference type="RuleBase" id="RU361171"/>
    </source>
</evidence>
<dbReference type="OrthoDB" id="206201at2759"/>
<keyword evidence="5 12" id="KW-0645">Protease</keyword>
<comment type="catalytic activity">
    <reaction evidence="10 14">
        <text>L-glutamate + H(+) = 4-aminobutanoate + CO2</text>
        <dbReference type="Rhea" id="RHEA:17785"/>
        <dbReference type="ChEBI" id="CHEBI:15378"/>
        <dbReference type="ChEBI" id="CHEBI:16526"/>
        <dbReference type="ChEBI" id="CHEBI:29985"/>
        <dbReference type="ChEBI" id="CHEBI:59888"/>
        <dbReference type="EC" id="4.1.1.15"/>
    </reaction>
</comment>
<feature type="active site" description="Charge relay system" evidence="12">
    <location>
        <position position="91"/>
    </location>
</feature>
<dbReference type="CDD" id="cd04077">
    <property type="entry name" value="Peptidases_S8_PCSK9_ProteinaseK_like"/>
    <property type="match status" value="1"/>
</dbReference>
<dbReference type="Pfam" id="PF00082">
    <property type="entry name" value="Peptidase_S8"/>
    <property type="match status" value="1"/>
</dbReference>
<dbReference type="SUPFAM" id="SSF53383">
    <property type="entry name" value="PLP-dependent transferases"/>
    <property type="match status" value="1"/>
</dbReference>
<dbReference type="PROSITE" id="PS00136">
    <property type="entry name" value="SUBTILASE_ASP"/>
    <property type="match status" value="1"/>
</dbReference>
<dbReference type="Gene3D" id="4.10.280.50">
    <property type="match status" value="1"/>
</dbReference>
<evidence type="ECO:0000256" key="10">
    <source>
        <dbReference type="ARBA" id="ARBA00048868"/>
    </source>
</evidence>
<dbReference type="InterPro" id="IPR023828">
    <property type="entry name" value="Peptidase_S8_Ser-AS"/>
</dbReference>
<dbReference type="FunFam" id="4.10.280.50:FF:000001">
    <property type="entry name" value="Glutamate decarboxylase"/>
    <property type="match status" value="1"/>
</dbReference>
<evidence type="ECO:0000256" key="11">
    <source>
        <dbReference type="PIRSR" id="PIRSR602129-50"/>
    </source>
</evidence>